<organism evidence="6 7">
    <name type="scientific">Hymenobacter mucosus</name>
    <dbReference type="NCBI Taxonomy" id="1411120"/>
    <lineage>
        <taxon>Bacteria</taxon>
        <taxon>Pseudomonadati</taxon>
        <taxon>Bacteroidota</taxon>
        <taxon>Cytophagia</taxon>
        <taxon>Cytophagales</taxon>
        <taxon>Hymenobacteraceae</taxon>
        <taxon>Hymenobacter</taxon>
    </lineage>
</organism>
<keyword evidence="7" id="KW-1185">Reference proteome</keyword>
<dbReference type="Proteomes" id="UP000198310">
    <property type="component" value="Unassembled WGS sequence"/>
</dbReference>
<proteinExistence type="predicted"/>
<dbReference type="GO" id="GO:0005506">
    <property type="term" value="F:iron ion binding"/>
    <property type="evidence" value="ECO:0007669"/>
    <property type="project" value="InterPro"/>
</dbReference>
<dbReference type="RefSeq" id="WP_089333554.1">
    <property type="nucleotide sequence ID" value="NZ_FZNS01000008.1"/>
</dbReference>
<evidence type="ECO:0000256" key="4">
    <source>
        <dbReference type="ARBA" id="ARBA00023004"/>
    </source>
</evidence>
<evidence type="ECO:0000256" key="3">
    <source>
        <dbReference type="ARBA" id="ARBA00022982"/>
    </source>
</evidence>
<sequence length="499" mass="55570">MTAASPLSIVAVNLPGGIVPAGDLLAVLTAAEAAGIDHVQFGHRQQLLLAVEPSRRWTLLQALAAVGVPGEPYKEAHPNIMSSYVGEDVFYNATWLREGVYKDILDLFDYQPQLKINLVDSRQTFVPFFTGHLNFIAAETSNHWHLYVRFPRAGGLYTWPQLVYSEDVPILSAAIEQALLSTAIDYDGAPATAGARLFAHISATQPLAPTAEASPLLVPTFTLPYYEGFNRSGQQLWLGIYRRNEQFAVAFLQDVCRLCLHTRIGQLCTTPWKSLVIKGIALPDRAQWDTVLQRHRLNVRHAANELNWQVEDRCPDGLALKHELVRYLNEEDVRTYQLCFAIKTQPQTGLFGSIIIRTQAARVGTQYEILHTRDFNPNSRDFVLFRQQVRRDQLGWYLAELCHQFYAQRDATAAPAPEQSAASHNLPLPGAASTPLPRCRRCLTVYDQSYGDAGQGIAPGTPWASLPSYHCPTCEAPATEFEQWHDPAALPEDASIMSP</sequence>
<dbReference type="Pfam" id="PF00301">
    <property type="entry name" value="Rubredoxin"/>
    <property type="match status" value="1"/>
</dbReference>
<dbReference type="InterPro" id="IPR036136">
    <property type="entry name" value="Nit/Sulf_reduc_fer-like_dom_sf"/>
</dbReference>
<evidence type="ECO:0000259" key="5">
    <source>
        <dbReference type="PROSITE" id="PS50903"/>
    </source>
</evidence>
<keyword evidence="4" id="KW-0408">Iron</keyword>
<dbReference type="SUPFAM" id="SSF57802">
    <property type="entry name" value="Rubredoxin-like"/>
    <property type="match status" value="1"/>
</dbReference>
<keyword evidence="2" id="KW-0479">Metal-binding</keyword>
<protein>
    <submittedName>
        <fullName evidence="6">Rubredoxin</fullName>
    </submittedName>
</protein>
<keyword evidence="1" id="KW-0813">Transport</keyword>
<dbReference type="SUPFAM" id="SSF55124">
    <property type="entry name" value="Nitrite/Sulfite reductase N-terminal domain-like"/>
    <property type="match status" value="1"/>
</dbReference>
<dbReference type="InterPro" id="IPR024935">
    <property type="entry name" value="Rubredoxin_dom"/>
</dbReference>
<evidence type="ECO:0000256" key="1">
    <source>
        <dbReference type="ARBA" id="ARBA00022448"/>
    </source>
</evidence>
<evidence type="ECO:0000256" key="2">
    <source>
        <dbReference type="ARBA" id="ARBA00022723"/>
    </source>
</evidence>
<dbReference type="EMBL" id="FZNS01000008">
    <property type="protein sequence ID" value="SNR83231.1"/>
    <property type="molecule type" value="Genomic_DNA"/>
</dbReference>
<dbReference type="InterPro" id="IPR024934">
    <property type="entry name" value="Rubredoxin-like_dom"/>
</dbReference>
<dbReference type="Gene3D" id="2.20.28.10">
    <property type="match status" value="1"/>
</dbReference>
<evidence type="ECO:0000313" key="7">
    <source>
        <dbReference type="Proteomes" id="UP000198310"/>
    </source>
</evidence>
<dbReference type="CDD" id="cd00730">
    <property type="entry name" value="rubredoxin"/>
    <property type="match status" value="1"/>
</dbReference>
<dbReference type="AlphaFoldDB" id="A0A238ZJJ0"/>
<keyword evidence="3" id="KW-0249">Electron transport</keyword>
<name>A0A238ZJJ0_9BACT</name>
<dbReference type="GO" id="GO:0016491">
    <property type="term" value="F:oxidoreductase activity"/>
    <property type="evidence" value="ECO:0007669"/>
    <property type="project" value="InterPro"/>
</dbReference>
<evidence type="ECO:0000313" key="6">
    <source>
        <dbReference type="EMBL" id="SNR83231.1"/>
    </source>
</evidence>
<accession>A0A238ZJJ0</accession>
<feature type="domain" description="Rubredoxin-like" evidence="5">
    <location>
        <begin position="434"/>
        <end position="484"/>
    </location>
</feature>
<reference evidence="7" key="1">
    <citation type="submission" date="2017-06" db="EMBL/GenBank/DDBJ databases">
        <authorList>
            <person name="Varghese N."/>
            <person name="Submissions S."/>
        </authorList>
    </citation>
    <scope>NUCLEOTIDE SEQUENCE [LARGE SCALE GENOMIC DNA]</scope>
    <source>
        <strain evidence="7">DSM 28041</strain>
    </source>
</reference>
<dbReference type="PROSITE" id="PS50903">
    <property type="entry name" value="RUBREDOXIN_LIKE"/>
    <property type="match status" value="1"/>
</dbReference>
<gene>
    <name evidence="6" type="ORF">SAMN06269173_10880</name>
</gene>